<dbReference type="SUPFAM" id="SSF52540">
    <property type="entry name" value="P-loop containing nucleoside triphosphate hydrolases"/>
    <property type="match status" value="1"/>
</dbReference>
<organism evidence="11 12">
    <name type="scientific">Rotaria sordida</name>
    <dbReference type="NCBI Taxonomy" id="392033"/>
    <lineage>
        <taxon>Eukaryota</taxon>
        <taxon>Metazoa</taxon>
        <taxon>Spiralia</taxon>
        <taxon>Gnathifera</taxon>
        <taxon>Rotifera</taxon>
        <taxon>Eurotatoria</taxon>
        <taxon>Bdelloidea</taxon>
        <taxon>Philodinida</taxon>
        <taxon>Philodinidae</taxon>
        <taxon>Rotaria</taxon>
    </lineage>
</organism>
<keyword evidence="5" id="KW-0067">ATP-binding</keyword>
<evidence type="ECO:0000256" key="6">
    <source>
        <dbReference type="ARBA" id="ARBA00023175"/>
    </source>
</evidence>
<reference evidence="11" key="1">
    <citation type="submission" date="2021-02" db="EMBL/GenBank/DDBJ databases">
        <authorList>
            <person name="Nowell W R."/>
        </authorList>
    </citation>
    <scope>NUCLEOTIDE SEQUENCE</scope>
</reference>
<comment type="subcellular location">
    <subcellularLocation>
        <location evidence="1">Cytoplasm</location>
        <location evidence="1">Cytoskeleton</location>
    </subcellularLocation>
</comment>
<evidence type="ECO:0000259" key="10">
    <source>
        <dbReference type="PROSITE" id="PS50067"/>
    </source>
</evidence>
<accession>A0A814FNN8</accession>
<dbReference type="EMBL" id="CAJNOH010000288">
    <property type="protein sequence ID" value="CAF0985412.1"/>
    <property type="molecule type" value="Genomic_DNA"/>
</dbReference>
<feature type="compositionally biased region" description="Basic and acidic residues" evidence="9">
    <location>
        <begin position="1634"/>
        <end position="1651"/>
    </location>
</feature>
<comment type="caution">
    <text evidence="8">Lacks conserved residue(s) required for the propagation of feature annotation.</text>
</comment>
<dbReference type="InterPro" id="IPR036961">
    <property type="entry name" value="Kinesin_motor_dom_sf"/>
</dbReference>
<name>A0A814FNN8_9BILA</name>
<feature type="region of interest" description="Disordered" evidence="9">
    <location>
        <begin position="1100"/>
        <end position="1123"/>
    </location>
</feature>
<feature type="compositionally biased region" description="Polar residues" evidence="9">
    <location>
        <begin position="1399"/>
        <end position="1412"/>
    </location>
</feature>
<dbReference type="InterPro" id="IPR027417">
    <property type="entry name" value="P-loop_NTPase"/>
</dbReference>
<feature type="region of interest" description="Disordered" evidence="9">
    <location>
        <begin position="1301"/>
        <end position="1328"/>
    </location>
</feature>
<feature type="compositionally biased region" description="Basic and acidic residues" evidence="9">
    <location>
        <begin position="1318"/>
        <end position="1327"/>
    </location>
</feature>
<feature type="compositionally biased region" description="Polar residues" evidence="9">
    <location>
        <begin position="1768"/>
        <end position="1787"/>
    </location>
</feature>
<evidence type="ECO:0000256" key="7">
    <source>
        <dbReference type="ARBA" id="ARBA00023212"/>
    </source>
</evidence>
<dbReference type="SMART" id="SM00129">
    <property type="entry name" value="KISc"/>
    <property type="match status" value="1"/>
</dbReference>
<dbReference type="GO" id="GO:0003777">
    <property type="term" value="F:microtubule motor activity"/>
    <property type="evidence" value="ECO:0007669"/>
    <property type="project" value="InterPro"/>
</dbReference>
<dbReference type="InterPro" id="IPR027640">
    <property type="entry name" value="Kinesin-like_fam"/>
</dbReference>
<evidence type="ECO:0000256" key="4">
    <source>
        <dbReference type="ARBA" id="ARBA00022741"/>
    </source>
</evidence>
<dbReference type="PROSITE" id="PS50067">
    <property type="entry name" value="KINESIN_MOTOR_2"/>
    <property type="match status" value="1"/>
</dbReference>
<dbReference type="Gene3D" id="3.40.850.10">
    <property type="entry name" value="Kinesin motor domain"/>
    <property type="match status" value="1"/>
</dbReference>
<feature type="region of interest" description="Disordered" evidence="9">
    <location>
        <begin position="1541"/>
        <end position="1560"/>
    </location>
</feature>
<evidence type="ECO:0000313" key="11">
    <source>
        <dbReference type="EMBL" id="CAF0985412.1"/>
    </source>
</evidence>
<evidence type="ECO:0000256" key="1">
    <source>
        <dbReference type="ARBA" id="ARBA00004245"/>
    </source>
</evidence>
<keyword evidence="6" id="KW-0505">Motor protein</keyword>
<feature type="region of interest" description="Disordered" evidence="9">
    <location>
        <begin position="1756"/>
        <end position="1787"/>
    </location>
</feature>
<feature type="region of interest" description="Disordered" evidence="9">
    <location>
        <begin position="474"/>
        <end position="493"/>
    </location>
</feature>
<keyword evidence="7" id="KW-0206">Cytoskeleton</keyword>
<dbReference type="GO" id="GO:0007018">
    <property type="term" value="P:microtubule-based movement"/>
    <property type="evidence" value="ECO:0007669"/>
    <property type="project" value="InterPro"/>
</dbReference>
<keyword evidence="2" id="KW-0963">Cytoplasm</keyword>
<dbReference type="GO" id="GO:0005874">
    <property type="term" value="C:microtubule"/>
    <property type="evidence" value="ECO:0007669"/>
    <property type="project" value="UniProtKB-KW"/>
</dbReference>
<feature type="compositionally biased region" description="Polar residues" evidence="9">
    <location>
        <begin position="1652"/>
        <end position="1663"/>
    </location>
</feature>
<evidence type="ECO:0000256" key="2">
    <source>
        <dbReference type="ARBA" id="ARBA00022490"/>
    </source>
</evidence>
<feature type="compositionally biased region" description="Polar residues" evidence="9">
    <location>
        <begin position="1551"/>
        <end position="1560"/>
    </location>
</feature>
<dbReference type="PANTHER" id="PTHR47971">
    <property type="entry name" value="KINESIN-RELATED PROTEIN 6"/>
    <property type="match status" value="1"/>
</dbReference>
<dbReference type="Proteomes" id="UP000663854">
    <property type="component" value="Unassembled WGS sequence"/>
</dbReference>
<feature type="region of interest" description="Disordered" evidence="9">
    <location>
        <begin position="1241"/>
        <end position="1260"/>
    </location>
</feature>
<evidence type="ECO:0000256" key="3">
    <source>
        <dbReference type="ARBA" id="ARBA00022701"/>
    </source>
</evidence>
<evidence type="ECO:0000256" key="9">
    <source>
        <dbReference type="SAM" id="MobiDB-lite"/>
    </source>
</evidence>
<feature type="region of interest" description="Disordered" evidence="9">
    <location>
        <begin position="1634"/>
        <end position="1663"/>
    </location>
</feature>
<dbReference type="GO" id="GO:0005524">
    <property type="term" value="F:ATP binding"/>
    <property type="evidence" value="ECO:0007669"/>
    <property type="project" value="UniProtKB-KW"/>
</dbReference>
<feature type="region of interest" description="Disordered" evidence="9">
    <location>
        <begin position="1385"/>
        <end position="1421"/>
    </location>
</feature>
<dbReference type="PANTHER" id="PTHR47971:SF8">
    <property type="entry name" value="KINESIN-LIKE PROTEIN"/>
    <property type="match status" value="1"/>
</dbReference>
<keyword evidence="4" id="KW-0547">Nucleotide-binding</keyword>
<gene>
    <name evidence="11" type="ORF">PYM288_LOCUS13836</name>
</gene>
<evidence type="ECO:0000313" key="12">
    <source>
        <dbReference type="Proteomes" id="UP000663854"/>
    </source>
</evidence>
<feature type="domain" description="Kinesin motor" evidence="10">
    <location>
        <begin position="2073"/>
        <end position="2172"/>
    </location>
</feature>
<dbReference type="GO" id="GO:0008017">
    <property type="term" value="F:microtubule binding"/>
    <property type="evidence" value="ECO:0007669"/>
    <property type="project" value="InterPro"/>
</dbReference>
<comment type="caution">
    <text evidence="11">The sequence shown here is derived from an EMBL/GenBank/DDBJ whole genome shotgun (WGS) entry which is preliminary data.</text>
</comment>
<feature type="region of interest" description="Disordered" evidence="9">
    <location>
        <begin position="1015"/>
        <end position="1062"/>
    </location>
</feature>
<comment type="similarity">
    <text evidence="8">Belongs to the TRAFAC class myosin-kinesin ATPase superfamily. Kinesin family.</text>
</comment>
<proteinExistence type="inferred from homology"/>
<sequence length="2402" mass="275793">MPKSPRCLAIMNVHNRRDRLSTLLKLKKNEICQTQLSCLIDIDEMIRCDELISPIVIRTNNPTQIERQIQVDTIKERFSGLFKTRIEKDSIINLINDEKILQALIDRDGQRWSELIDQLISEQSNFSLSEIAQQLLNTIERLYTTERLNNLTTGQLQRKIRYAMSQLKHIDEHSYLQNNFKTIKNNRTNINSRKQTECNGTMDMAVTVRQIDKHHNHQSIVSSNHIWKPYVDRLFDQGHSADEIKRLLHKAAETTIQCDDYRLQDVFNYIDTKSKQQRAKTAPSKIGFTTASTKTKPVTSEQFQSTNLFQSMKPNETMDSNNRIMRCSSPSISVRKVMSNDFSSAFNNKDQRSTIEGIKNKSISPSVSLNRSLIKSPSIESDIIQIESTENKFITDLNKNEKEQNLPLYSSTDQEHINIMVNSSPTTMNKHRSITNIEKIIQREKYNDKNSDSDDIIIITEQKPYQSQEIIDPTTSQTNATSSFHNLKTDSSTTRIKPSNNLIDMPLTKLEEQSIHALQRVQNTLNTIDNTHLHSHSLNIPVELNKMIDIIFELNLRKPDNIEILMTKCIKLLNNEKSTIVVSQLEEVYFQNLNEEISNTFNLLQEYKELTTPFIINNEDSSYNRHISNMIMISSDGQTSLKSINENIEQIIESNTNLDLKHQVNILEYSKIASPIRCRPIPYTVSNEMRSTESLRQEFICSTEHISLTTKELNEQLITNKNDLNYRSDIPLKIESELYDDQSQKQWLDSLLSKISDNISRTSNISSTSPSLLIINQTKIDDKDEQESTIMKSVDGQISSLNEHLKSSISIHQHTTNMIETTDDIQNIQYVTDIIIFKKEYATSIIIPNQIFSMIEEQFQIVETKLLQNKVVISSKQILNSNDQLLSLSDEKNSEHINKELSKLNHDFDDTFQKSPSIITVHANYVDEEKQSITSILNDETLSVTGQSSPPSNIDLLEQLDQLQIHEDIVSSKQLVPANVSKSKEKFESSQKLFDNGQEDIRLSKTDMNYVPEINTELLPSNDQKKEEKTKSIVSFPSDNNEDESLISKSHTDTKKPSKSSHVNAQVLDEHTSIIASTVVNHQNEISQFQLPISTQYFKSISNDTPTSNEEKHSPIDSHNQNIVTETSIQNSKDKKLSNEKIDNAIINKFHKSTILSMDHYITRQSIKSVLSPSKTTKMEHIKYKTIATSLQPTSIPTTINNISKEDDTMVNRTSIPYFVTEETSKLMTSFTKTATKDDINNDEKSISSMSSGHDLLIDDDDTTKKDLRTKLNYNNDLLQNKSNSPLLSNASIQESSLFDDTIRTSSSSPPLSSKENLINKKVDDQQTKTQLTINRTISLPKIVSEEGQRPLISTPHSFLLSTIIDDNIHNEMKQPFENKVQSIHKNTKSSNTSLSTTIDGENQSDKMPTQRTIKEKSSANESIRNIPLENITKSEHPTSRYDKSKEHTNIHSSFQIEQNSQNEDHPLEKIKSLKQESLVKQSSLLSNKQLVMDMDSETKNPLDQIRPSSHSKLVDNNQDRLDDQKFTNTEKYPSSMIVTSDTKRIDRSSPIKTKQRPISSTITSALPSSFANVNMRQQDIKPWISSSENKNDKSILDDALVLTSKEIPWPKPVSSSNLVHQNNRTFDYRHEIENEKLSSQSEKRVTDDNPYHSNSKQQSSMTNTLIRDSIHSSSMPKLLLKRSSIKQNSTILQPTKPNATSSITDIITSSSNIVATDHLRSTHSITSDDHEEVISLKKTNKKNNSKDEFISKVNSTSKHNMLRKKTPQSSQNQSLTSFNQKQPNIKTSRKKFTNYSLLTNSELAYDTEQGSDVWMNSHEDISQILSINEQDERKPKIHKRQQKKQNKNRIIDGSKFMPFNLKARADHQAYTIDSSRLPSIEQSCGEHYLKKLSNYLSHRPIIRLPVTQIEKFECGTIGPHLHPSSIARQFFFLPSIHNRHHLSSQIYQTNESLTDQFYSFMSSENIDDKQAFESILNWQPQQQHSISKTEQSKFQHVYLLDTSTGNTVRGRQYPILTDEIDMIDDPNTCTIVNKWAFADLVNTERKKFIQESTDSITKSKKRSKLNNNNNNNIKICLRKRPLTQFEQNVFKEVDIISIVDSQTILLHIPSITVDNQVFIKNRKFKCDQTFDEHCQISTIYHSTLAPLLDLAIDGSNCLCLIGGGKYSGKNYLLHSLIDLFAFDLIRLLSSYDIYIKLLGICHNRIIDLLQNYSPIRIIKSMNWTLIPNDVFHLKNNDDIDYIACQIKKRRRFIHQLIQINFHDKDQSIIIGSLMIVVLASSQYVYTRNLCSHRRKFLINSLNKTILSFKRALLGIRQNPDRVRAAFNNDILTRLIQPYVFHDQSNICYIGTLNPGHRHRIATKSTIEFARNLRFCLKRINKQRRKRENLFRMNTNNNDNIF</sequence>
<feature type="compositionally biased region" description="Low complexity" evidence="9">
    <location>
        <begin position="1389"/>
        <end position="1398"/>
    </location>
</feature>
<protein>
    <recommendedName>
        <fullName evidence="10">Kinesin motor domain-containing protein</fullName>
    </recommendedName>
</protein>
<dbReference type="InterPro" id="IPR001752">
    <property type="entry name" value="Kinesin_motor_dom"/>
</dbReference>
<evidence type="ECO:0000256" key="5">
    <source>
        <dbReference type="ARBA" id="ARBA00022840"/>
    </source>
</evidence>
<keyword evidence="3" id="KW-0493">Microtubule</keyword>
<dbReference type="GO" id="GO:0007019">
    <property type="term" value="P:microtubule depolymerization"/>
    <property type="evidence" value="ECO:0007669"/>
    <property type="project" value="TreeGrafter"/>
</dbReference>
<evidence type="ECO:0000256" key="8">
    <source>
        <dbReference type="PROSITE-ProRule" id="PRU00283"/>
    </source>
</evidence>